<dbReference type="AlphaFoldDB" id="A0A2P6Q957"/>
<dbReference type="EMBL" id="PDCK01000043">
    <property type="protein sequence ID" value="PRQ30697.1"/>
    <property type="molecule type" value="Genomic_DNA"/>
</dbReference>
<gene>
    <name evidence="1" type="ORF">RchiOBHm_Chr5g0027421</name>
</gene>
<evidence type="ECO:0000313" key="1">
    <source>
        <dbReference type="EMBL" id="PRQ30697.1"/>
    </source>
</evidence>
<accession>A0A2P6Q957</accession>
<evidence type="ECO:0000313" key="2">
    <source>
        <dbReference type="Proteomes" id="UP000238479"/>
    </source>
</evidence>
<organism evidence="1 2">
    <name type="scientific">Rosa chinensis</name>
    <name type="common">China rose</name>
    <dbReference type="NCBI Taxonomy" id="74649"/>
    <lineage>
        <taxon>Eukaryota</taxon>
        <taxon>Viridiplantae</taxon>
        <taxon>Streptophyta</taxon>
        <taxon>Embryophyta</taxon>
        <taxon>Tracheophyta</taxon>
        <taxon>Spermatophyta</taxon>
        <taxon>Magnoliopsida</taxon>
        <taxon>eudicotyledons</taxon>
        <taxon>Gunneridae</taxon>
        <taxon>Pentapetalae</taxon>
        <taxon>rosids</taxon>
        <taxon>fabids</taxon>
        <taxon>Rosales</taxon>
        <taxon>Rosaceae</taxon>
        <taxon>Rosoideae</taxon>
        <taxon>Rosoideae incertae sedis</taxon>
        <taxon>Rosa</taxon>
    </lineage>
</organism>
<name>A0A2P6Q957_ROSCH</name>
<dbReference type="Gramene" id="PRQ30697">
    <property type="protein sequence ID" value="PRQ30697"/>
    <property type="gene ID" value="RchiOBHm_Chr5g0027421"/>
</dbReference>
<dbReference type="Proteomes" id="UP000238479">
    <property type="component" value="Chromosome 5"/>
</dbReference>
<protein>
    <submittedName>
        <fullName evidence="1">Uncharacterized protein</fullName>
    </submittedName>
</protein>
<sequence>MEERVSTEVAVPQMISVRKRQQTKMLDTIFEEEYYDLELIKPCCRQFTDQLLVMILTYHVMVRSSSY</sequence>
<keyword evidence="2" id="KW-1185">Reference proteome</keyword>
<reference evidence="1 2" key="1">
    <citation type="journal article" date="2018" name="Nat. Genet.">
        <title>The Rosa genome provides new insights in the design of modern roses.</title>
        <authorList>
            <person name="Bendahmane M."/>
        </authorList>
    </citation>
    <scope>NUCLEOTIDE SEQUENCE [LARGE SCALE GENOMIC DNA]</scope>
    <source>
        <strain evidence="2">cv. Old Blush</strain>
    </source>
</reference>
<comment type="caution">
    <text evidence="1">The sequence shown here is derived from an EMBL/GenBank/DDBJ whole genome shotgun (WGS) entry which is preliminary data.</text>
</comment>
<proteinExistence type="predicted"/>